<dbReference type="EMBL" id="GBXM01018086">
    <property type="protein sequence ID" value="JAH90491.1"/>
    <property type="molecule type" value="Transcribed_RNA"/>
</dbReference>
<reference evidence="1" key="1">
    <citation type="submission" date="2014-11" db="EMBL/GenBank/DDBJ databases">
        <authorList>
            <person name="Amaro Gonzalez C."/>
        </authorList>
    </citation>
    <scope>NUCLEOTIDE SEQUENCE</scope>
</reference>
<name>A0A0E9WJM8_ANGAN</name>
<evidence type="ECO:0000313" key="1">
    <source>
        <dbReference type="EMBL" id="JAH90491.1"/>
    </source>
</evidence>
<sequence>MITSRYSFYPTFSGERTKCFKSRETENHVFYFFSMSHF</sequence>
<accession>A0A0E9WJM8</accession>
<organism evidence="1">
    <name type="scientific">Anguilla anguilla</name>
    <name type="common">European freshwater eel</name>
    <name type="synonym">Muraena anguilla</name>
    <dbReference type="NCBI Taxonomy" id="7936"/>
    <lineage>
        <taxon>Eukaryota</taxon>
        <taxon>Metazoa</taxon>
        <taxon>Chordata</taxon>
        <taxon>Craniata</taxon>
        <taxon>Vertebrata</taxon>
        <taxon>Euteleostomi</taxon>
        <taxon>Actinopterygii</taxon>
        <taxon>Neopterygii</taxon>
        <taxon>Teleostei</taxon>
        <taxon>Anguilliformes</taxon>
        <taxon>Anguillidae</taxon>
        <taxon>Anguilla</taxon>
    </lineage>
</organism>
<dbReference type="AlphaFoldDB" id="A0A0E9WJM8"/>
<protein>
    <submittedName>
        <fullName evidence="1">Uncharacterized protein</fullName>
    </submittedName>
</protein>
<proteinExistence type="predicted"/>
<reference evidence="1" key="2">
    <citation type="journal article" date="2015" name="Fish Shellfish Immunol.">
        <title>Early steps in the European eel (Anguilla anguilla)-Vibrio vulnificus interaction in the gills: Role of the RtxA13 toxin.</title>
        <authorList>
            <person name="Callol A."/>
            <person name="Pajuelo D."/>
            <person name="Ebbesson L."/>
            <person name="Teles M."/>
            <person name="MacKenzie S."/>
            <person name="Amaro C."/>
        </authorList>
    </citation>
    <scope>NUCLEOTIDE SEQUENCE</scope>
</reference>